<dbReference type="Pfam" id="PF00005">
    <property type="entry name" value="ABC_tran"/>
    <property type="match status" value="1"/>
</dbReference>
<dbReference type="SUPFAM" id="SSF52540">
    <property type="entry name" value="P-loop containing nucleoside triphosphate hydrolases"/>
    <property type="match status" value="1"/>
</dbReference>
<dbReference type="PANTHER" id="PTHR45772">
    <property type="entry name" value="CONSERVED COMPONENT OF ABC TRANSPORTER FOR NATURAL AMINO ACIDS-RELATED"/>
    <property type="match status" value="1"/>
</dbReference>
<dbReference type="InterPro" id="IPR003593">
    <property type="entry name" value="AAA+_ATPase"/>
</dbReference>
<evidence type="ECO:0000256" key="1">
    <source>
        <dbReference type="ARBA" id="ARBA00022448"/>
    </source>
</evidence>
<evidence type="ECO:0000256" key="4">
    <source>
        <dbReference type="ARBA" id="ARBA00024722"/>
    </source>
</evidence>
<gene>
    <name evidence="6" type="ORF">BRAD3257_7645</name>
</gene>
<dbReference type="GO" id="GO:0005524">
    <property type="term" value="F:ATP binding"/>
    <property type="evidence" value="ECO:0007669"/>
    <property type="project" value="UniProtKB-KW"/>
</dbReference>
<feature type="domain" description="ABC transporter" evidence="5">
    <location>
        <begin position="4"/>
        <end position="238"/>
    </location>
</feature>
<evidence type="ECO:0000259" key="5">
    <source>
        <dbReference type="PROSITE" id="PS50893"/>
    </source>
</evidence>
<sequence length="245" mass="26327">MSLLQATGITKCYGGLSALSDIDLSVGQGEFVAVIGPNGAGKSTLLNVLTGLVLPDEGRVLLDGWDMTRAATHKRVRGGLGRTFQHGRPFERLSVLENVMTGAAIQSGRSELELRERAMAVLDQMGLVADAQAPIGSLSYGHRRMIEMCRALACEPRVLLLDEPAAGLNSAEVDQLIDRLTDLRAKHRIAIVLIEHNMGMVMRLAERIIVLNFGCKIAEGSPSKIQSDPAVLSAYLGEGYRHAGV</sequence>
<dbReference type="InterPro" id="IPR051120">
    <property type="entry name" value="ABC_AA/LPS_Transport"/>
</dbReference>
<evidence type="ECO:0000256" key="2">
    <source>
        <dbReference type="ARBA" id="ARBA00022741"/>
    </source>
</evidence>
<dbReference type="PANTHER" id="PTHR45772:SF7">
    <property type="entry name" value="AMINO ACID ABC TRANSPORTER ATP-BINDING PROTEIN"/>
    <property type="match status" value="1"/>
</dbReference>
<dbReference type="SMART" id="SM00382">
    <property type="entry name" value="AAA"/>
    <property type="match status" value="1"/>
</dbReference>
<accession>A0A2U3QAA3</accession>
<dbReference type="EMBL" id="LS398110">
    <property type="protein sequence ID" value="SPP98316.1"/>
    <property type="molecule type" value="Genomic_DNA"/>
</dbReference>
<dbReference type="GO" id="GO:0015188">
    <property type="term" value="F:L-isoleucine transmembrane transporter activity"/>
    <property type="evidence" value="ECO:0007669"/>
    <property type="project" value="TreeGrafter"/>
</dbReference>
<dbReference type="AlphaFoldDB" id="A0A2U3QAA3"/>
<keyword evidence="3" id="KW-0067">ATP-binding</keyword>
<organism evidence="6 7">
    <name type="scientific">Bradyrhizobium vignae</name>
    <dbReference type="NCBI Taxonomy" id="1549949"/>
    <lineage>
        <taxon>Bacteria</taxon>
        <taxon>Pseudomonadati</taxon>
        <taxon>Pseudomonadota</taxon>
        <taxon>Alphaproteobacteria</taxon>
        <taxon>Hyphomicrobiales</taxon>
        <taxon>Nitrobacteraceae</taxon>
        <taxon>Bradyrhizobium</taxon>
    </lineage>
</organism>
<dbReference type="RefSeq" id="WP_122405392.1">
    <property type="nucleotide sequence ID" value="NZ_LS398110.1"/>
</dbReference>
<dbReference type="PROSITE" id="PS50893">
    <property type="entry name" value="ABC_TRANSPORTER_2"/>
    <property type="match status" value="1"/>
</dbReference>
<dbReference type="GO" id="GO:0042941">
    <property type="term" value="P:D-alanine transmembrane transport"/>
    <property type="evidence" value="ECO:0007669"/>
    <property type="project" value="TreeGrafter"/>
</dbReference>
<evidence type="ECO:0000313" key="6">
    <source>
        <dbReference type="EMBL" id="SPP98316.1"/>
    </source>
</evidence>
<dbReference type="GO" id="GO:0015192">
    <property type="term" value="F:L-phenylalanine transmembrane transporter activity"/>
    <property type="evidence" value="ECO:0007669"/>
    <property type="project" value="TreeGrafter"/>
</dbReference>
<evidence type="ECO:0000256" key="3">
    <source>
        <dbReference type="ARBA" id="ARBA00022840"/>
    </source>
</evidence>
<dbReference type="Pfam" id="PF12399">
    <property type="entry name" value="BCA_ABC_TP_C"/>
    <property type="match status" value="1"/>
</dbReference>
<protein>
    <submittedName>
        <fullName evidence="6">ABC transporter related</fullName>
    </submittedName>
</protein>
<dbReference type="KEGG" id="bvz:BRAD3257_7645"/>
<dbReference type="InterPro" id="IPR003439">
    <property type="entry name" value="ABC_transporter-like_ATP-bd"/>
</dbReference>
<dbReference type="GO" id="GO:0005304">
    <property type="term" value="F:L-valine transmembrane transporter activity"/>
    <property type="evidence" value="ECO:0007669"/>
    <property type="project" value="TreeGrafter"/>
</dbReference>
<dbReference type="Proteomes" id="UP000246085">
    <property type="component" value="Chromosome BRAD3257"/>
</dbReference>
<proteinExistence type="predicted"/>
<keyword evidence="2" id="KW-0547">Nucleotide-binding</keyword>
<dbReference type="GO" id="GO:0005886">
    <property type="term" value="C:plasma membrane"/>
    <property type="evidence" value="ECO:0007669"/>
    <property type="project" value="TreeGrafter"/>
</dbReference>
<comment type="function">
    <text evidence="4">Involved in beta-(1--&gt;2)glucan export. Transmembrane domains (TMD) form a pore in the inner membrane and the ATP-binding domain (NBD) is responsible for energy generation.</text>
</comment>
<keyword evidence="1" id="KW-0813">Transport</keyword>
<reference evidence="6 7" key="1">
    <citation type="submission" date="2018-03" db="EMBL/GenBank/DDBJ databases">
        <authorList>
            <person name="Gully D."/>
        </authorList>
    </citation>
    <scope>NUCLEOTIDE SEQUENCE [LARGE SCALE GENOMIC DNA]</scope>
    <source>
        <strain evidence="6">ORS3257</strain>
    </source>
</reference>
<dbReference type="InterPro" id="IPR032823">
    <property type="entry name" value="BCA_ABC_TP_C"/>
</dbReference>
<name>A0A2U3QAA3_9BRAD</name>
<dbReference type="GO" id="GO:0016887">
    <property type="term" value="F:ATP hydrolysis activity"/>
    <property type="evidence" value="ECO:0007669"/>
    <property type="project" value="InterPro"/>
</dbReference>
<dbReference type="GO" id="GO:1903806">
    <property type="term" value="P:L-isoleucine import across plasma membrane"/>
    <property type="evidence" value="ECO:0007669"/>
    <property type="project" value="TreeGrafter"/>
</dbReference>
<dbReference type="GO" id="GO:1903805">
    <property type="term" value="P:L-valine import across plasma membrane"/>
    <property type="evidence" value="ECO:0007669"/>
    <property type="project" value="TreeGrafter"/>
</dbReference>
<evidence type="ECO:0000313" key="7">
    <source>
        <dbReference type="Proteomes" id="UP000246085"/>
    </source>
</evidence>
<dbReference type="CDD" id="cd03219">
    <property type="entry name" value="ABC_Mj1267_LivG_branched"/>
    <property type="match status" value="1"/>
</dbReference>
<dbReference type="InterPro" id="IPR027417">
    <property type="entry name" value="P-loop_NTPase"/>
</dbReference>
<dbReference type="GO" id="GO:0015808">
    <property type="term" value="P:L-alanine transport"/>
    <property type="evidence" value="ECO:0007669"/>
    <property type="project" value="TreeGrafter"/>
</dbReference>
<dbReference type="Gene3D" id="3.40.50.300">
    <property type="entry name" value="P-loop containing nucleotide triphosphate hydrolases"/>
    <property type="match status" value="1"/>
</dbReference>